<dbReference type="AlphaFoldDB" id="A0AAV4GY90"/>
<comment type="caution">
    <text evidence="1">The sequence shown here is derived from an EMBL/GenBank/DDBJ whole genome shotgun (WGS) entry which is preliminary data.</text>
</comment>
<dbReference type="EMBL" id="BMAT01001664">
    <property type="protein sequence ID" value="GFR90076.1"/>
    <property type="molecule type" value="Genomic_DNA"/>
</dbReference>
<protein>
    <recommendedName>
        <fullName evidence="3">Secreted protein</fullName>
    </recommendedName>
</protein>
<keyword evidence="2" id="KW-1185">Reference proteome</keyword>
<sequence length="106" mass="12124">MIIITITTIIMISLNWGLGKLSRPARLSLRFEPGFWRQNLHLDQATRMNRTATKIVVCPDRGRLLWPPSQYDLTCSVHHLVGSPLASLLEFTTLHTVHFKSSDFHT</sequence>
<evidence type="ECO:0000313" key="2">
    <source>
        <dbReference type="Proteomes" id="UP000762676"/>
    </source>
</evidence>
<accession>A0AAV4GY90</accession>
<evidence type="ECO:0000313" key="1">
    <source>
        <dbReference type="EMBL" id="GFR90076.1"/>
    </source>
</evidence>
<dbReference type="Proteomes" id="UP000762676">
    <property type="component" value="Unassembled WGS sequence"/>
</dbReference>
<gene>
    <name evidence="1" type="ORF">ElyMa_000808500</name>
</gene>
<name>A0AAV4GY90_9GAST</name>
<organism evidence="1 2">
    <name type="scientific">Elysia marginata</name>
    <dbReference type="NCBI Taxonomy" id="1093978"/>
    <lineage>
        <taxon>Eukaryota</taxon>
        <taxon>Metazoa</taxon>
        <taxon>Spiralia</taxon>
        <taxon>Lophotrochozoa</taxon>
        <taxon>Mollusca</taxon>
        <taxon>Gastropoda</taxon>
        <taxon>Heterobranchia</taxon>
        <taxon>Euthyneura</taxon>
        <taxon>Panpulmonata</taxon>
        <taxon>Sacoglossa</taxon>
        <taxon>Placobranchoidea</taxon>
        <taxon>Plakobranchidae</taxon>
        <taxon>Elysia</taxon>
    </lineage>
</organism>
<reference evidence="1 2" key="1">
    <citation type="journal article" date="2021" name="Elife">
        <title>Chloroplast acquisition without the gene transfer in kleptoplastic sea slugs, Plakobranchus ocellatus.</title>
        <authorList>
            <person name="Maeda T."/>
            <person name="Takahashi S."/>
            <person name="Yoshida T."/>
            <person name="Shimamura S."/>
            <person name="Takaki Y."/>
            <person name="Nagai Y."/>
            <person name="Toyoda A."/>
            <person name="Suzuki Y."/>
            <person name="Arimoto A."/>
            <person name="Ishii H."/>
            <person name="Satoh N."/>
            <person name="Nishiyama T."/>
            <person name="Hasebe M."/>
            <person name="Maruyama T."/>
            <person name="Minagawa J."/>
            <person name="Obokata J."/>
            <person name="Shigenobu S."/>
        </authorList>
    </citation>
    <scope>NUCLEOTIDE SEQUENCE [LARGE SCALE GENOMIC DNA]</scope>
</reference>
<evidence type="ECO:0008006" key="3">
    <source>
        <dbReference type="Google" id="ProtNLM"/>
    </source>
</evidence>
<proteinExistence type="predicted"/>